<dbReference type="Proteomes" id="UP000005801">
    <property type="component" value="Unassembled WGS sequence"/>
</dbReference>
<gene>
    <name evidence="1" type="ORF">PPSIR1_13935</name>
</gene>
<reference evidence="1 2" key="1">
    <citation type="submission" date="2007-06" db="EMBL/GenBank/DDBJ databases">
        <authorList>
            <person name="Shimkets L."/>
            <person name="Ferriera S."/>
            <person name="Johnson J."/>
            <person name="Kravitz S."/>
            <person name="Beeson K."/>
            <person name="Sutton G."/>
            <person name="Rogers Y.-H."/>
            <person name="Friedman R."/>
            <person name="Frazier M."/>
            <person name="Venter J.C."/>
        </authorList>
    </citation>
    <scope>NUCLEOTIDE SEQUENCE [LARGE SCALE GENOMIC DNA]</scope>
    <source>
        <strain evidence="1 2">SIR-1</strain>
    </source>
</reference>
<proteinExistence type="predicted"/>
<protein>
    <submittedName>
        <fullName evidence="1">Uncharacterized protein</fullName>
    </submittedName>
</protein>
<sequence>MAVRDQHEIGQELSPRQIHVEGVERPLPIEERLETGWTLHSSEHKSHPWVVSKEREDSLMKCARHRCLFGPGARALQP</sequence>
<organism evidence="1 2">
    <name type="scientific">Plesiocystis pacifica SIR-1</name>
    <dbReference type="NCBI Taxonomy" id="391625"/>
    <lineage>
        <taxon>Bacteria</taxon>
        <taxon>Pseudomonadati</taxon>
        <taxon>Myxococcota</taxon>
        <taxon>Polyangia</taxon>
        <taxon>Nannocystales</taxon>
        <taxon>Nannocystaceae</taxon>
        <taxon>Plesiocystis</taxon>
    </lineage>
</organism>
<evidence type="ECO:0000313" key="1">
    <source>
        <dbReference type="EMBL" id="EDM77658.1"/>
    </source>
</evidence>
<name>A6G8X2_9BACT</name>
<accession>A6G8X2</accession>
<dbReference type="AlphaFoldDB" id="A6G8X2"/>
<keyword evidence="2" id="KW-1185">Reference proteome</keyword>
<dbReference type="EMBL" id="ABCS01000042">
    <property type="protein sequence ID" value="EDM77658.1"/>
    <property type="molecule type" value="Genomic_DNA"/>
</dbReference>
<evidence type="ECO:0000313" key="2">
    <source>
        <dbReference type="Proteomes" id="UP000005801"/>
    </source>
</evidence>
<comment type="caution">
    <text evidence="1">The sequence shown here is derived from an EMBL/GenBank/DDBJ whole genome shotgun (WGS) entry which is preliminary data.</text>
</comment>